<dbReference type="EMBL" id="QXWK01000005">
    <property type="protein sequence ID" value="NBH60798.1"/>
    <property type="molecule type" value="Genomic_DNA"/>
</dbReference>
<dbReference type="PANTHER" id="PTHR34039">
    <property type="entry name" value="UPF0102 PROTEIN YRAN"/>
    <property type="match status" value="1"/>
</dbReference>
<gene>
    <name evidence="3" type="ORF">D0435_03880</name>
</gene>
<dbReference type="AlphaFoldDB" id="A0A845QL40"/>
<accession>A0A845QL40</accession>
<evidence type="ECO:0000256" key="1">
    <source>
        <dbReference type="ARBA" id="ARBA00006738"/>
    </source>
</evidence>
<dbReference type="SUPFAM" id="SSF52980">
    <property type="entry name" value="Restriction endonuclease-like"/>
    <property type="match status" value="1"/>
</dbReference>
<evidence type="ECO:0000313" key="4">
    <source>
        <dbReference type="Proteomes" id="UP000446866"/>
    </source>
</evidence>
<dbReference type="InterPro" id="IPR011335">
    <property type="entry name" value="Restrct_endonuc-II-like"/>
</dbReference>
<dbReference type="Proteomes" id="UP000446866">
    <property type="component" value="Unassembled WGS sequence"/>
</dbReference>
<dbReference type="CDD" id="cd20736">
    <property type="entry name" value="PoNe_Nuclease"/>
    <property type="match status" value="1"/>
</dbReference>
<dbReference type="NCBIfam" id="NF009154">
    <property type="entry name" value="PRK12497.3-3"/>
    <property type="match status" value="1"/>
</dbReference>
<keyword evidence="4" id="KW-1185">Reference proteome</keyword>
<comment type="similarity">
    <text evidence="1 2">Belongs to the UPF0102 family.</text>
</comment>
<dbReference type="HAMAP" id="MF_00048">
    <property type="entry name" value="UPF0102"/>
    <property type="match status" value="1"/>
</dbReference>
<dbReference type="GO" id="GO:0003676">
    <property type="term" value="F:nucleic acid binding"/>
    <property type="evidence" value="ECO:0007669"/>
    <property type="project" value="InterPro"/>
</dbReference>
<name>A0A845QL40_9FIRM</name>
<dbReference type="NCBIfam" id="NF009150">
    <property type="entry name" value="PRK12497.1-3"/>
    <property type="match status" value="1"/>
</dbReference>
<dbReference type="Pfam" id="PF02021">
    <property type="entry name" value="UPF0102"/>
    <property type="match status" value="1"/>
</dbReference>
<protein>
    <recommendedName>
        <fullName evidence="2">UPF0102 protein D0435_03880</fullName>
    </recommendedName>
</protein>
<dbReference type="InterPro" id="IPR011856">
    <property type="entry name" value="tRNA_endonuc-like_dom_sf"/>
</dbReference>
<dbReference type="InterPro" id="IPR003509">
    <property type="entry name" value="UPF0102_YraN-like"/>
</dbReference>
<dbReference type="Gene3D" id="3.40.1350.10">
    <property type="match status" value="1"/>
</dbReference>
<dbReference type="PANTHER" id="PTHR34039:SF1">
    <property type="entry name" value="UPF0102 PROTEIN YRAN"/>
    <property type="match status" value="1"/>
</dbReference>
<evidence type="ECO:0000256" key="2">
    <source>
        <dbReference type="HAMAP-Rule" id="MF_00048"/>
    </source>
</evidence>
<proteinExistence type="inferred from homology"/>
<sequence>MKTTELGKIGEDFAANLLELQGYRILERNFRCRMGEIDLIAEKDGEISFVEVKTRRSARFGMPAEAVGAEKQRRMRRTAEFYLKSHPKQQQTADFQVIEVFCNQIDYAF</sequence>
<evidence type="ECO:0000313" key="3">
    <source>
        <dbReference type="EMBL" id="NBH60798.1"/>
    </source>
</evidence>
<organism evidence="3 4">
    <name type="scientific">Anaerotruncus colihominis</name>
    <dbReference type="NCBI Taxonomy" id="169435"/>
    <lineage>
        <taxon>Bacteria</taxon>
        <taxon>Bacillati</taxon>
        <taxon>Bacillota</taxon>
        <taxon>Clostridia</taxon>
        <taxon>Eubacteriales</taxon>
        <taxon>Oscillospiraceae</taxon>
        <taxon>Anaerotruncus</taxon>
    </lineage>
</organism>
<comment type="caution">
    <text evidence="3">The sequence shown here is derived from an EMBL/GenBank/DDBJ whole genome shotgun (WGS) entry which is preliminary data.</text>
</comment>
<reference evidence="3 4" key="1">
    <citation type="submission" date="2018-08" db="EMBL/GenBank/DDBJ databases">
        <title>Murine metabolic-syndrome-specific gut microbial biobank.</title>
        <authorList>
            <person name="Liu C."/>
        </authorList>
    </citation>
    <scope>NUCLEOTIDE SEQUENCE [LARGE SCALE GENOMIC DNA]</scope>
    <source>
        <strain evidence="3 4">28</strain>
    </source>
</reference>
<dbReference type="NCBIfam" id="TIGR00252">
    <property type="entry name" value="YraN family protein"/>
    <property type="match status" value="1"/>
</dbReference>